<organism evidence="1 2">
    <name type="scientific">Clostridium cavendishii DSM 21758</name>
    <dbReference type="NCBI Taxonomy" id="1121302"/>
    <lineage>
        <taxon>Bacteria</taxon>
        <taxon>Bacillati</taxon>
        <taxon>Bacillota</taxon>
        <taxon>Clostridia</taxon>
        <taxon>Eubacteriales</taxon>
        <taxon>Clostridiaceae</taxon>
        <taxon>Clostridium</taxon>
    </lineage>
</organism>
<name>A0A1M6G6I6_9CLOT</name>
<protein>
    <submittedName>
        <fullName evidence="1">Uncharacterized protein</fullName>
    </submittedName>
</protein>
<reference evidence="1 2" key="1">
    <citation type="submission" date="2016-11" db="EMBL/GenBank/DDBJ databases">
        <authorList>
            <person name="Jaros S."/>
            <person name="Januszkiewicz K."/>
            <person name="Wedrychowicz H."/>
        </authorList>
    </citation>
    <scope>NUCLEOTIDE SEQUENCE [LARGE SCALE GENOMIC DNA]</scope>
    <source>
        <strain evidence="1 2">DSM 21758</strain>
    </source>
</reference>
<evidence type="ECO:0000313" key="1">
    <source>
        <dbReference type="EMBL" id="SHJ05588.1"/>
    </source>
</evidence>
<accession>A0A1M6G6I6</accession>
<gene>
    <name evidence="1" type="ORF">SAMN02745163_01200</name>
</gene>
<dbReference type="EMBL" id="FQZB01000006">
    <property type="protein sequence ID" value="SHJ05588.1"/>
    <property type="molecule type" value="Genomic_DNA"/>
</dbReference>
<dbReference type="AlphaFoldDB" id="A0A1M6G6I6"/>
<dbReference type="RefSeq" id="WP_072985776.1">
    <property type="nucleotide sequence ID" value="NZ_FQZB01000006.1"/>
</dbReference>
<dbReference type="Proteomes" id="UP000184310">
    <property type="component" value="Unassembled WGS sequence"/>
</dbReference>
<keyword evidence="2" id="KW-1185">Reference proteome</keyword>
<evidence type="ECO:0000313" key="2">
    <source>
        <dbReference type="Proteomes" id="UP000184310"/>
    </source>
</evidence>
<proteinExistence type="predicted"/>
<sequence>MNLVSIQYPENKIFNPFDINSTDNYFGQAGGYSYLGNYNDFKDITPWDERSNKMKGEFVLNIFKRHSIFDNGDKIWENSNFNDENDSEEERCNVYYICCDRQIEYYVPSWNSNLKTFNLLNNTTGDISFGGHSWININEALEFAKYYSKEHMIKCMVCKLINSVDRH</sequence>